<dbReference type="RefSeq" id="WP_186982381.1">
    <property type="nucleotide sequence ID" value="NZ_JACOQH010000006.1"/>
</dbReference>
<comment type="caution">
    <text evidence="1">The sequence shown here is derived from an EMBL/GenBank/DDBJ whole genome shotgun (WGS) entry which is preliminary data.</text>
</comment>
<dbReference type="Gene3D" id="3.10.620.30">
    <property type="match status" value="1"/>
</dbReference>
<name>A0ABR7IBK5_9FIRM</name>
<evidence type="ECO:0000313" key="2">
    <source>
        <dbReference type="Proteomes" id="UP000621540"/>
    </source>
</evidence>
<dbReference type="EMBL" id="JACOQH010000006">
    <property type="protein sequence ID" value="MBC5754302.1"/>
    <property type="molecule type" value="Genomic_DNA"/>
</dbReference>
<keyword evidence="2" id="KW-1185">Reference proteome</keyword>
<gene>
    <name evidence="1" type="ORF">H8Z76_09815</name>
</gene>
<reference evidence="1 2" key="1">
    <citation type="submission" date="2020-08" db="EMBL/GenBank/DDBJ databases">
        <title>Genome public.</title>
        <authorList>
            <person name="Liu C."/>
            <person name="Sun Q."/>
        </authorList>
    </citation>
    <scope>NUCLEOTIDE SEQUENCE [LARGE SCALE GENOMIC DNA]</scope>
    <source>
        <strain evidence="1 2">BX0805</strain>
    </source>
</reference>
<sequence length="178" mass="21393">MEKTDEITCPEDIFNWMEENVEYGWLDTEGNRHIREMKDFRKQYRTMSVEESMKQKIGTCIEQVAVMHFLLDKIQIKSKMYCCRIYEPDDYGNLEEDEHMHCFVLFERDGKIYHLEHPNPEKKGIYEYATEEEALKTIEDYYVELRGGKKSPTTQFYEVPVGISFKEFNAYINHQKVQ</sequence>
<dbReference type="Proteomes" id="UP000621540">
    <property type="component" value="Unassembled WGS sequence"/>
</dbReference>
<organism evidence="1 2">
    <name type="scientific">Roseburia yibonii</name>
    <dbReference type="NCBI Taxonomy" id="2763063"/>
    <lineage>
        <taxon>Bacteria</taxon>
        <taxon>Bacillati</taxon>
        <taxon>Bacillota</taxon>
        <taxon>Clostridia</taxon>
        <taxon>Lachnospirales</taxon>
        <taxon>Lachnospiraceae</taxon>
        <taxon>Roseburia</taxon>
    </lineage>
</organism>
<accession>A0ABR7IBK5</accession>
<proteinExistence type="predicted"/>
<evidence type="ECO:0000313" key="1">
    <source>
        <dbReference type="EMBL" id="MBC5754302.1"/>
    </source>
</evidence>
<protein>
    <submittedName>
        <fullName evidence="1">Transglutaminase domain-containing protein</fullName>
    </submittedName>
</protein>